<evidence type="ECO:0000313" key="2">
    <source>
        <dbReference type="Proteomes" id="UP000242175"/>
    </source>
</evidence>
<organism evidence="1 2">
    <name type="scientific">Paraphotobacterium marinum</name>
    <dbReference type="NCBI Taxonomy" id="1755811"/>
    <lineage>
        <taxon>Bacteria</taxon>
        <taxon>Pseudomonadati</taxon>
        <taxon>Pseudomonadota</taxon>
        <taxon>Gammaproteobacteria</taxon>
        <taxon>Vibrionales</taxon>
        <taxon>Vibrionaceae</taxon>
        <taxon>Paraphotobacterium</taxon>
    </lineage>
</organism>
<name>A0A220VFE6_9GAMM</name>
<dbReference type="AlphaFoldDB" id="A0A220VFE6"/>
<evidence type="ECO:0000313" key="1">
    <source>
        <dbReference type="EMBL" id="ASK79114.1"/>
    </source>
</evidence>
<reference evidence="1 2" key="1">
    <citation type="journal article" date="2016" name="Int. J. Syst. Evol. Microbiol.">
        <title>Paraphotobacterium marinum gen. nov., sp. nov., a member of the family Vibrionaceae, isolated from surface seawater.</title>
        <authorList>
            <person name="Huang Z."/>
            <person name="Dong C."/>
            <person name="Shao Z."/>
        </authorList>
    </citation>
    <scope>NUCLEOTIDE SEQUENCE [LARGE SCALE GENOMIC DNA]</scope>
    <source>
        <strain evidence="1 2">NSCS20N07D</strain>
    </source>
</reference>
<dbReference type="RefSeq" id="WP_089074022.1">
    <property type="nucleotide sequence ID" value="NZ_CBCSAM010000002.1"/>
</dbReference>
<accession>A0A220VFE6</accession>
<dbReference type="OrthoDB" id="8446407at2"/>
<keyword evidence="2" id="KW-1185">Reference proteome</keyword>
<proteinExistence type="predicted"/>
<protein>
    <submittedName>
        <fullName evidence="1">Uncharacterized protein</fullName>
    </submittedName>
</protein>
<dbReference type="Proteomes" id="UP000242175">
    <property type="component" value="Chromosome small"/>
</dbReference>
<gene>
    <name evidence="1" type="ORF">CF386_08570</name>
</gene>
<dbReference type="EMBL" id="CP022356">
    <property type="protein sequence ID" value="ASK79114.1"/>
    <property type="molecule type" value="Genomic_DNA"/>
</dbReference>
<dbReference type="KEGG" id="pmai:CF386_08570"/>
<sequence>MSEKWMLENLIKGQNKINFSANGMINWVRATSILCNDQKLFTTDLKNNSNCVLSCDFNDEQKKLIFKNFFFSMYEYTHLARLVHENIHPYDILTAALTSCYKSIIFAIKSMKLSNTECRYVSIEQLINFYQTELINKDILPIPFSIGFKDLTKKNTKDKIKSLKNNNSYNNNDYPKTKEMSWGASITFLNGTRDYIAERTEERLLNSSQFYEKNILNFRTKDAQSIRDKELALKSVNFLAQIHRVYSKVNSDEIVYIAYGGINPEKLKQFILDLKKIARTFQIISGRYISHKCSSQEWDCFIQDFEKNAAISLKVQHLKW</sequence>